<evidence type="ECO:0000256" key="1">
    <source>
        <dbReference type="SAM" id="MobiDB-lite"/>
    </source>
</evidence>
<proteinExistence type="predicted"/>
<protein>
    <submittedName>
        <fullName evidence="2">Uncharacterized protein</fullName>
    </submittedName>
</protein>
<comment type="caution">
    <text evidence="2">The sequence shown here is derived from an EMBL/GenBank/DDBJ whole genome shotgun (WGS) entry which is preliminary data.</text>
</comment>
<dbReference type="OrthoDB" id="10673532at2759"/>
<evidence type="ECO:0000313" key="2">
    <source>
        <dbReference type="EMBL" id="KAF2871933.1"/>
    </source>
</evidence>
<feature type="region of interest" description="Disordered" evidence="1">
    <location>
        <begin position="120"/>
        <end position="153"/>
    </location>
</feature>
<feature type="region of interest" description="Disordered" evidence="1">
    <location>
        <begin position="25"/>
        <end position="102"/>
    </location>
</feature>
<dbReference type="AlphaFoldDB" id="A0A7C8IB81"/>
<feature type="compositionally biased region" description="Low complexity" evidence="1">
    <location>
        <begin position="79"/>
        <end position="89"/>
    </location>
</feature>
<evidence type="ECO:0000313" key="3">
    <source>
        <dbReference type="Proteomes" id="UP000481861"/>
    </source>
</evidence>
<name>A0A7C8IB81_9PLEO</name>
<keyword evidence="3" id="KW-1185">Reference proteome</keyword>
<feature type="compositionally biased region" description="Polar residues" evidence="1">
    <location>
        <begin position="43"/>
        <end position="54"/>
    </location>
</feature>
<dbReference type="EMBL" id="JAADJZ010000010">
    <property type="protein sequence ID" value="KAF2871933.1"/>
    <property type="molecule type" value="Genomic_DNA"/>
</dbReference>
<dbReference type="Proteomes" id="UP000481861">
    <property type="component" value="Unassembled WGS sequence"/>
</dbReference>
<accession>A0A7C8IB81</accession>
<reference evidence="2 3" key="1">
    <citation type="submission" date="2020-01" db="EMBL/GenBank/DDBJ databases">
        <authorList>
            <consortium name="DOE Joint Genome Institute"/>
            <person name="Haridas S."/>
            <person name="Albert R."/>
            <person name="Binder M."/>
            <person name="Bloem J."/>
            <person name="Labutti K."/>
            <person name="Salamov A."/>
            <person name="Andreopoulos B."/>
            <person name="Baker S.E."/>
            <person name="Barry K."/>
            <person name="Bills G."/>
            <person name="Bluhm B.H."/>
            <person name="Cannon C."/>
            <person name="Castanera R."/>
            <person name="Culley D.E."/>
            <person name="Daum C."/>
            <person name="Ezra D."/>
            <person name="Gonzalez J.B."/>
            <person name="Henrissat B."/>
            <person name="Kuo A."/>
            <person name="Liang C."/>
            <person name="Lipzen A."/>
            <person name="Lutzoni F."/>
            <person name="Magnuson J."/>
            <person name="Mondo S."/>
            <person name="Nolan M."/>
            <person name="Ohm R."/>
            <person name="Pangilinan J."/>
            <person name="Park H.-J.H."/>
            <person name="Ramirez L."/>
            <person name="Alfaro M."/>
            <person name="Sun H."/>
            <person name="Tritt A."/>
            <person name="Yoshinaga Y."/>
            <person name="Zwiers L.-H.L."/>
            <person name="Turgeon B.G."/>
            <person name="Goodwin S.B."/>
            <person name="Spatafora J.W."/>
            <person name="Crous P.W."/>
            <person name="Grigoriev I.V."/>
        </authorList>
    </citation>
    <scope>NUCLEOTIDE SEQUENCE [LARGE SCALE GENOMIC DNA]</scope>
    <source>
        <strain evidence="2 3">CBS 611.86</strain>
    </source>
</reference>
<feature type="compositionally biased region" description="Polar residues" evidence="1">
    <location>
        <begin position="26"/>
        <end position="35"/>
    </location>
</feature>
<gene>
    <name evidence="2" type="ORF">BDV95DRAFT_606502</name>
</gene>
<sequence>MAMTPSTLLELQSLLPDPCLGHLQPSDYTNRSTAVAPSKPKPTKQSRTVETWTWSPDGGGVLTGSKEVLRSDSLNHNCSGKSKPLSKPLSKPKPGRRFQTQWQHKPTYEVAAASKLEPLARKAAKSKPEPPARNAAHSKPTASASKGKAPTTAMLPDIGDLRCYRPSFGNASVDPIEYGSIGSRDMGLCKATFQSQIHFRFGANCEFRHRWFSDVELNILEQSPQGRLFVEAAQDAWGSNGPVVTNTKW</sequence>
<organism evidence="2 3">
    <name type="scientific">Massariosphaeria phaeospora</name>
    <dbReference type="NCBI Taxonomy" id="100035"/>
    <lineage>
        <taxon>Eukaryota</taxon>
        <taxon>Fungi</taxon>
        <taxon>Dikarya</taxon>
        <taxon>Ascomycota</taxon>
        <taxon>Pezizomycotina</taxon>
        <taxon>Dothideomycetes</taxon>
        <taxon>Pleosporomycetidae</taxon>
        <taxon>Pleosporales</taxon>
        <taxon>Pleosporales incertae sedis</taxon>
        <taxon>Massariosphaeria</taxon>
    </lineage>
</organism>